<keyword evidence="4" id="KW-1185">Reference proteome</keyword>
<dbReference type="EMBL" id="BMEL01000002">
    <property type="protein sequence ID" value="GGF21256.1"/>
    <property type="molecule type" value="Genomic_DNA"/>
</dbReference>
<evidence type="ECO:0000259" key="2">
    <source>
        <dbReference type="Pfam" id="PF03372"/>
    </source>
</evidence>
<evidence type="ECO:0000313" key="3">
    <source>
        <dbReference type="EMBL" id="GGF21256.1"/>
    </source>
</evidence>
<keyword evidence="1" id="KW-0378">Hydrolase</keyword>
<evidence type="ECO:0000256" key="1">
    <source>
        <dbReference type="ARBA" id="ARBA00022801"/>
    </source>
</evidence>
<dbReference type="Gene3D" id="3.60.10.10">
    <property type="entry name" value="Endonuclease/exonuclease/phosphatase"/>
    <property type="match status" value="1"/>
</dbReference>
<name>A0A917EV94_HALAA</name>
<dbReference type="PANTHER" id="PTHR15822:SF23">
    <property type="entry name" value="ENDONUCLEASE_EXONUCLEASE_PHOSPHATASE FAMILY PROTEIN"/>
    <property type="match status" value="1"/>
</dbReference>
<dbReference type="InterPro" id="IPR036691">
    <property type="entry name" value="Endo/exonu/phosph_ase_sf"/>
</dbReference>
<feature type="domain" description="Endonuclease/exonuclease/phosphatase" evidence="2">
    <location>
        <begin position="19"/>
        <end position="252"/>
    </location>
</feature>
<dbReference type="PANTHER" id="PTHR15822">
    <property type="entry name" value="TRAF AND TNF RECEPTOR-ASSOCIATED PROTEIN"/>
    <property type="match status" value="1"/>
</dbReference>
<dbReference type="GO" id="GO:0016787">
    <property type="term" value="F:hydrolase activity"/>
    <property type="evidence" value="ECO:0007669"/>
    <property type="project" value="UniProtKB-KW"/>
</dbReference>
<accession>A0A917EV94</accession>
<proteinExistence type="predicted"/>
<dbReference type="AlphaFoldDB" id="A0A917EV94"/>
<protein>
    <submittedName>
        <fullName evidence="3">Exodeoxyribonuclease III</fullName>
    </submittedName>
</protein>
<gene>
    <name evidence="3" type="ORF">GCM10010954_20080</name>
</gene>
<reference evidence="3" key="1">
    <citation type="journal article" date="2014" name="Int. J. Syst. Evol. Microbiol.">
        <title>Complete genome sequence of Corynebacterium casei LMG S-19264T (=DSM 44701T), isolated from a smear-ripened cheese.</title>
        <authorList>
            <consortium name="US DOE Joint Genome Institute (JGI-PGF)"/>
            <person name="Walter F."/>
            <person name="Albersmeier A."/>
            <person name="Kalinowski J."/>
            <person name="Ruckert C."/>
        </authorList>
    </citation>
    <scope>NUCLEOTIDE SEQUENCE</scope>
    <source>
        <strain evidence="3">CGMCC 1.12153</strain>
    </source>
</reference>
<dbReference type="Proteomes" id="UP000660110">
    <property type="component" value="Unassembled WGS sequence"/>
</dbReference>
<dbReference type="RefSeq" id="WP_188377348.1">
    <property type="nucleotide sequence ID" value="NZ_BMEL01000002.1"/>
</dbReference>
<sequence>MKLLTLNVHAWQEKDQLKKISQLAEVIHKKRYDAVALQEVSQHMDSPLAYGAIREDNYGLLLLQHLEALGSMDYELHWDVSHFGYDVYEEGIALLTRHPVREVEKFYITSSESIDFWKSRKIVGATLHINGTPHSLYSCHLGWWGDEDEPYDNQIDRLTKQSSHPCFLLGDFNAADNVEGEGYDYILQKGFIDTHQEARRQNGTSTIKGKIAGWDDNQADLKIDHIFTNEKVNVLQSSVVFDGKNEPVISDHYGLEIEYDRN</sequence>
<evidence type="ECO:0000313" key="4">
    <source>
        <dbReference type="Proteomes" id="UP000660110"/>
    </source>
</evidence>
<dbReference type="Pfam" id="PF03372">
    <property type="entry name" value="Exo_endo_phos"/>
    <property type="match status" value="1"/>
</dbReference>
<organism evidence="3 4">
    <name type="scientific">Halobacillus andaensis</name>
    <dbReference type="NCBI Taxonomy" id="1176239"/>
    <lineage>
        <taxon>Bacteria</taxon>
        <taxon>Bacillati</taxon>
        <taxon>Bacillota</taxon>
        <taxon>Bacilli</taxon>
        <taxon>Bacillales</taxon>
        <taxon>Bacillaceae</taxon>
        <taxon>Halobacillus</taxon>
    </lineage>
</organism>
<dbReference type="InterPro" id="IPR051547">
    <property type="entry name" value="TDP2-like"/>
</dbReference>
<reference evidence="3" key="2">
    <citation type="submission" date="2020-09" db="EMBL/GenBank/DDBJ databases">
        <authorList>
            <person name="Sun Q."/>
            <person name="Zhou Y."/>
        </authorList>
    </citation>
    <scope>NUCLEOTIDE SEQUENCE</scope>
    <source>
        <strain evidence="3">CGMCC 1.12153</strain>
    </source>
</reference>
<dbReference type="SUPFAM" id="SSF56219">
    <property type="entry name" value="DNase I-like"/>
    <property type="match status" value="1"/>
</dbReference>
<dbReference type="InterPro" id="IPR005135">
    <property type="entry name" value="Endo/exonuclease/phosphatase"/>
</dbReference>
<dbReference type="CDD" id="cd09079">
    <property type="entry name" value="RgfB-like"/>
    <property type="match status" value="1"/>
</dbReference>
<comment type="caution">
    <text evidence="3">The sequence shown here is derived from an EMBL/GenBank/DDBJ whole genome shotgun (WGS) entry which is preliminary data.</text>
</comment>